<proteinExistence type="predicted"/>
<name>A0A7W7TYA5_9ACTN</name>
<gene>
    <name evidence="2" type="ORF">GGE06_001665</name>
</gene>
<dbReference type="RefSeq" id="WP_184930403.1">
    <property type="nucleotide sequence ID" value="NZ_JACHJY010000002.1"/>
</dbReference>
<feature type="region of interest" description="Disordered" evidence="1">
    <location>
        <begin position="1"/>
        <end position="108"/>
    </location>
</feature>
<reference evidence="2 3" key="1">
    <citation type="submission" date="2020-08" db="EMBL/GenBank/DDBJ databases">
        <title>Genomic Encyclopedia of Type Strains, Phase III (KMG-III): the genomes of soil and plant-associated and newly described type strains.</title>
        <authorList>
            <person name="Whitman W."/>
        </authorList>
    </citation>
    <scope>NUCLEOTIDE SEQUENCE [LARGE SCALE GENOMIC DNA]</scope>
    <source>
        <strain evidence="2 3">SFB5A</strain>
    </source>
</reference>
<dbReference type="AlphaFoldDB" id="A0A7W7TYA5"/>
<evidence type="ECO:0000256" key="1">
    <source>
        <dbReference type="SAM" id="MobiDB-lite"/>
    </source>
</evidence>
<evidence type="ECO:0000313" key="2">
    <source>
        <dbReference type="EMBL" id="MBB4980757.1"/>
    </source>
</evidence>
<dbReference type="Proteomes" id="UP000582643">
    <property type="component" value="Unassembled WGS sequence"/>
</dbReference>
<feature type="compositionally biased region" description="Basic and acidic residues" evidence="1">
    <location>
        <begin position="75"/>
        <end position="84"/>
    </location>
</feature>
<sequence>MESSDLPAEDDRPEDDRPEVIPSEVDPDVECVRIEKAGGAAEPPPYPPPQDQHPPPGRGVRLCPEGYVPRRRRRDYTLDGKRVVTDSPATRNPEEPPAHGAASPPPSP</sequence>
<dbReference type="EMBL" id="JACHJY010000002">
    <property type="protein sequence ID" value="MBB4980757.1"/>
    <property type="molecule type" value="Genomic_DNA"/>
</dbReference>
<comment type="caution">
    <text evidence="2">The sequence shown here is derived from an EMBL/GenBank/DDBJ whole genome shotgun (WGS) entry which is preliminary data.</text>
</comment>
<keyword evidence="3" id="KW-1185">Reference proteome</keyword>
<organism evidence="2 3">
    <name type="scientific">Streptomyces nymphaeiformis</name>
    <dbReference type="NCBI Taxonomy" id="2663842"/>
    <lineage>
        <taxon>Bacteria</taxon>
        <taxon>Bacillati</taxon>
        <taxon>Actinomycetota</taxon>
        <taxon>Actinomycetes</taxon>
        <taxon>Kitasatosporales</taxon>
        <taxon>Streptomycetaceae</taxon>
        <taxon>Streptomyces</taxon>
    </lineage>
</organism>
<accession>A0A7W7TYA5</accession>
<protein>
    <submittedName>
        <fullName evidence="2">Uncharacterized protein</fullName>
    </submittedName>
</protein>
<evidence type="ECO:0000313" key="3">
    <source>
        <dbReference type="Proteomes" id="UP000582643"/>
    </source>
</evidence>
<feature type="compositionally biased region" description="Pro residues" evidence="1">
    <location>
        <begin position="42"/>
        <end position="57"/>
    </location>
</feature>